<dbReference type="InterPro" id="IPR015917">
    <property type="entry name" value="Pept_C14A"/>
</dbReference>
<dbReference type="EMBL" id="OV696696">
    <property type="protein sequence ID" value="CAH1239903.1"/>
    <property type="molecule type" value="Genomic_DNA"/>
</dbReference>
<dbReference type="GO" id="GO:0042981">
    <property type="term" value="P:regulation of apoptotic process"/>
    <property type="evidence" value="ECO:0007669"/>
    <property type="project" value="InterPro"/>
</dbReference>
<keyword evidence="5" id="KW-0788">Thiol protease</keyword>
<sequence>MEKRNREILRRNRIFLLDNIESLDRLLAELLAADIAIVNDSMVDSIQSNPTKERRISALLDLLPRRGPTAFSSFCAALRRTDQGFVADQLEGVTTGVEKKMETLTVSVPPEEEADVIPTLDDKKGPIPVVVKACTPAFFQQIKAKHKPYKMEAKPRGLALILSNTRFGQASGLQDRKGGEVDLLNIEHLLLGLGFQTFPEEDKSAEDMCSILKNFAAKEEHRAADACIVVLMSHGAQGEIYGTDGKTVEYRDIFAVFDNKNCPDLQGKPKLFFIQACRGDAVDKGTDAPDAGKMQDLLGPKSRGTDQADAKSPLPTRSDMLFSFSTQPGNVSFRNSEYGSWYIQTITKVFMEHAKDRELSSMLRMVNKFVSQKSASCPGTEHHGGKESCEFVDTMRDDFYFFPGI</sequence>
<dbReference type="SMART" id="SM00115">
    <property type="entry name" value="CASc"/>
    <property type="match status" value="1"/>
</dbReference>
<protein>
    <submittedName>
        <fullName evidence="13">CASP2 protein</fullName>
    </submittedName>
</protein>
<dbReference type="Gene3D" id="3.40.50.1460">
    <property type="match status" value="1"/>
</dbReference>
<dbReference type="PRINTS" id="PR00376">
    <property type="entry name" value="IL1BCENZYME"/>
</dbReference>
<feature type="domain" description="CARD" evidence="12">
    <location>
        <begin position="1"/>
        <end position="93"/>
    </location>
</feature>
<evidence type="ECO:0000256" key="9">
    <source>
        <dbReference type="SAM" id="MobiDB-lite"/>
    </source>
</evidence>
<dbReference type="PANTHER" id="PTHR47901:SF8">
    <property type="entry name" value="CASPASE-3"/>
    <property type="match status" value="1"/>
</dbReference>
<evidence type="ECO:0000313" key="14">
    <source>
        <dbReference type="Proteomes" id="UP000838412"/>
    </source>
</evidence>
<keyword evidence="4" id="KW-0378">Hydrolase</keyword>
<comment type="similarity">
    <text evidence="1 8">Belongs to the peptidase C14A family.</text>
</comment>
<dbReference type="SMART" id="SM00114">
    <property type="entry name" value="CARD"/>
    <property type="match status" value="1"/>
</dbReference>
<keyword evidence="14" id="KW-1185">Reference proteome</keyword>
<dbReference type="OrthoDB" id="10004338at2759"/>
<feature type="domain" description="Caspase family p20" evidence="11">
    <location>
        <begin position="155"/>
        <end position="281"/>
    </location>
</feature>
<dbReference type="Gene3D" id="1.10.533.10">
    <property type="entry name" value="Death Domain, Fas"/>
    <property type="match status" value="1"/>
</dbReference>
<dbReference type="InterPro" id="IPR029030">
    <property type="entry name" value="Caspase-like_dom_sf"/>
</dbReference>
<dbReference type="Proteomes" id="UP000838412">
    <property type="component" value="Chromosome 11"/>
</dbReference>
<dbReference type="InterPro" id="IPR011600">
    <property type="entry name" value="Pept_C14_caspase"/>
</dbReference>
<proteinExistence type="inferred from homology"/>
<dbReference type="PROSITE" id="PS50209">
    <property type="entry name" value="CARD"/>
    <property type="match status" value="1"/>
</dbReference>
<gene>
    <name evidence="13" type="primary">CASP2</name>
    <name evidence="13" type="ORF">BLAG_LOCUS4047</name>
</gene>
<evidence type="ECO:0000256" key="5">
    <source>
        <dbReference type="ARBA" id="ARBA00022807"/>
    </source>
</evidence>
<dbReference type="PROSITE" id="PS01122">
    <property type="entry name" value="CASPASE_CYS"/>
    <property type="match status" value="1"/>
</dbReference>
<feature type="domain" description="Caspase family p10" evidence="10">
    <location>
        <begin position="310"/>
        <end position="403"/>
    </location>
</feature>
<evidence type="ECO:0000256" key="2">
    <source>
        <dbReference type="ARBA" id="ARBA00022670"/>
    </source>
</evidence>
<dbReference type="InterPro" id="IPR033139">
    <property type="entry name" value="Caspase_cys_AS"/>
</dbReference>
<evidence type="ECO:0000256" key="8">
    <source>
        <dbReference type="RuleBase" id="RU003971"/>
    </source>
</evidence>
<dbReference type="FunFam" id="3.40.50.1460:FF:000026">
    <property type="entry name" value="Caspase 2, apoptosis-related cysteine peptidase"/>
    <property type="match status" value="1"/>
</dbReference>
<dbReference type="InterPro" id="IPR002398">
    <property type="entry name" value="Pept_C14"/>
</dbReference>
<evidence type="ECO:0000256" key="4">
    <source>
        <dbReference type="ARBA" id="ARBA00022801"/>
    </source>
</evidence>
<dbReference type="GO" id="GO:0004197">
    <property type="term" value="F:cysteine-type endopeptidase activity"/>
    <property type="evidence" value="ECO:0007669"/>
    <property type="project" value="InterPro"/>
</dbReference>
<feature type="active site" evidence="7">
    <location>
        <position position="234"/>
    </location>
</feature>
<dbReference type="CDD" id="cd00032">
    <property type="entry name" value="CASc"/>
    <property type="match status" value="1"/>
</dbReference>
<dbReference type="SUPFAM" id="SSF52129">
    <property type="entry name" value="Caspase-like"/>
    <property type="match status" value="1"/>
</dbReference>
<evidence type="ECO:0000259" key="10">
    <source>
        <dbReference type="PROSITE" id="PS50207"/>
    </source>
</evidence>
<evidence type="ECO:0000256" key="6">
    <source>
        <dbReference type="ARBA" id="ARBA00023145"/>
    </source>
</evidence>
<organism evidence="13 14">
    <name type="scientific">Branchiostoma lanceolatum</name>
    <name type="common">Common lancelet</name>
    <name type="synonym">Amphioxus lanceolatum</name>
    <dbReference type="NCBI Taxonomy" id="7740"/>
    <lineage>
        <taxon>Eukaryota</taxon>
        <taxon>Metazoa</taxon>
        <taxon>Chordata</taxon>
        <taxon>Cephalochordata</taxon>
        <taxon>Leptocardii</taxon>
        <taxon>Amphioxiformes</taxon>
        <taxon>Branchiostomatidae</taxon>
        <taxon>Branchiostoma</taxon>
    </lineage>
</organism>
<dbReference type="PROSITE" id="PS50207">
    <property type="entry name" value="CASPASE_P10"/>
    <property type="match status" value="1"/>
</dbReference>
<feature type="region of interest" description="Disordered" evidence="9">
    <location>
        <begin position="284"/>
        <end position="316"/>
    </location>
</feature>
<evidence type="ECO:0000259" key="12">
    <source>
        <dbReference type="PROSITE" id="PS50209"/>
    </source>
</evidence>
<dbReference type="PROSITE" id="PS50208">
    <property type="entry name" value="CASPASE_P20"/>
    <property type="match status" value="1"/>
</dbReference>
<feature type="active site" evidence="7">
    <location>
        <position position="277"/>
    </location>
</feature>
<dbReference type="InterPro" id="IPR001315">
    <property type="entry name" value="CARD"/>
</dbReference>
<dbReference type="GO" id="GO:0006915">
    <property type="term" value="P:apoptotic process"/>
    <property type="evidence" value="ECO:0007669"/>
    <property type="project" value="UniProtKB-KW"/>
</dbReference>
<evidence type="ECO:0000256" key="7">
    <source>
        <dbReference type="PIRSR" id="PIRSR038001-1"/>
    </source>
</evidence>
<reference evidence="13" key="1">
    <citation type="submission" date="2022-01" db="EMBL/GenBank/DDBJ databases">
        <authorList>
            <person name="Braso-Vives M."/>
        </authorList>
    </citation>
    <scope>NUCLEOTIDE SEQUENCE</scope>
</reference>
<dbReference type="InterPro" id="IPR002138">
    <property type="entry name" value="Pept_C14_p10"/>
</dbReference>
<dbReference type="Pfam" id="PF00619">
    <property type="entry name" value="CARD"/>
    <property type="match status" value="1"/>
</dbReference>
<dbReference type="Pfam" id="PF00656">
    <property type="entry name" value="Peptidase_C14"/>
    <property type="match status" value="1"/>
</dbReference>
<keyword evidence="6" id="KW-0865">Zymogen</keyword>
<name>A0A8J9W4R5_BRALA</name>
<dbReference type="InterPro" id="IPR011029">
    <property type="entry name" value="DEATH-like_dom_sf"/>
</dbReference>
<keyword evidence="2" id="KW-0645">Protease</keyword>
<keyword evidence="3" id="KW-0053">Apoptosis</keyword>
<dbReference type="AlphaFoldDB" id="A0A8J9W4R5"/>
<dbReference type="GO" id="GO:0006508">
    <property type="term" value="P:proteolysis"/>
    <property type="evidence" value="ECO:0007669"/>
    <property type="project" value="UniProtKB-KW"/>
</dbReference>
<dbReference type="SUPFAM" id="SSF47986">
    <property type="entry name" value="DEATH domain"/>
    <property type="match status" value="1"/>
</dbReference>
<evidence type="ECO:0000256" key="1">
    <source>
        <dbReference type="ARBA" id="ARBA00010134"/>
    </source>
</evidence>
<accession>A0A8J9W4R5</accession>
<dbReference type="PIRSF" id="PIRSF038001">
    <property type="entry name" value="Caspase_ICE"/>
    <property type="match status" value="1"/>
</dbReference>
<evidence type="ECO:0000256" key="3">
    <source>
        <dbReference type="ARBA" id="ARBA00022703"/>
    </source>
</evidence>
<dbReference type="InterPro" id="IPR001309">
    <property type="entry name" value="Pept_C14_p20"/>
</dbReference>
<dbReference type="PANTHER" id="PTHR47901">
    <property type="entry name" value="CASPASE RECRUITMENT DOMAIN-CONTAINING PROTEIN 18"/>
    <property type="match status" value="1"/>
</dbReference>
<evidence type="ECO:0000313" key="13">
    <source>
        <dbReference type="EMBL" id="CAH1239903.1"/>
    </source>
</evidence>
<evidence type="ECO:0000259" key="11">
    <source>
        <dbReference type="PROSITE" id="PS50208"/>
    </source>
</evidence>